<keyword evidence="2" id="KW-1185">Reference proteome</keyword>
<name>A0ACC1CP39_9NEOP</name>
<gene>
    <name evidence="1" type="ORF">K1T71_011549</name>
</gene>
<comment type="caution">
    <text evidence="1">The sequence shown here is derived from an EMBL/GenBank/DDBJ whole genome shotgun (WGS) entry which is preliminary data.</text>
</comment>
<evidence type="ECO:0000313" key="1">
    <source>
        <dbReference type="EMBL" id="KAJ0173373.1"/>
    </source>
</evidence>
<dbReference type="EMBL" id="CM034406">
    <property type="protein sequence ID" value="KAJ0173373.1"/>
    <property type="molecule type" value="Genomic_DNA"/>
</dbReference>
<protein>
    <submittedName>
        <fullName evidence="1">Uncharacterized protein</fullName>
    </submittedName>
</protein>
<sequence>MSVARAQVPLVLAAAPRLAHVLAGAPLLLPQPVTLALQQLLSCWRAGGAAHPDAPCRRAAASLTQHRTRITVPHIHTQYTLAYLYIDCLA</sequence>
<organism evidence="1 2">
    <name type="scientific">Dendrolimus kikuchii</name>
    <dbReference type="NCBI Taxonomy" id="765133"/>
    <lineage>
        <taxon>Eukaryota</taxon>
        <taxon>Metazoa</taxon>
        <taxon>Ecdysozoa</taxon>
        <taxon>Arthropoda</taxon>
        <taxon>Hexapoda</taxon>
        <taxon>Insecta</taxon>
        <taxon>Pterygota</taxon>
        <taxon>Neoptera</taxon>
        <taxon>Endopterygota</taxon>
        <taxon>Lepidoptera</taxon>
        <taxon>Glossata</taxon>
        <taxon>Ditrysia</taxon>
        <taxon>Bombycoidea</taxon>
        <taxon>Lasiocampidae</taxon>
        <taxon>Dendrolimus</taxon>
    </lineage>
</organism>
<evidence type="ECO:0000313" key="2">
    <source>
        <dbReference type="Proteomes" id="UP000824533"/>
    </source>
</evidence>
<dbReference type="Proteomes" id="UP000824533">
    <property type="component" value="Linkage Group LG20"/>
</dbReference>
<reference evidence="1 2" key="1">
    <citation type="journal article" date="2021" name="Front. Genet.">
        <title>Chromosome-Level Genome Assembly Reveals Significant Gene Expansion in the Toll and IMD Signaling Pathways of Dendrolimus kikuchii.</title>
        <authorList>
            <person name="Zhou J."/>
            <person name="Wu P."/>
            <person name="Xiong Z."/>
            <person name="Liu N."/>
            <person name="Zhao N."/>
            <person name="Ji M."/>
            <person name="Qiu Y."/>
            <person name="Yang B."/>
        </authorList>
    </citation>
    <scope>NUCLEOTIDE SEQUENCE [LARGE SCALE GENOMIC DNA]</scope>
    <source>
        <strain evidence="1">Ann1</strain>
    </source>
</reference>
<proteinExistence type="predicted"/>
<accession>A0ACC1CP39</accession>